<name>A0A2P2PBP8_RHIMU</name>
<evidence type="ECO:0000313" key="1">
    <source>
        <dbReference type="EMBL" id="MBX52041.1"/>
    </source>
</evidence>
<protein>
    <submittedName>
        <fullName evidence="1">Uncharacterized protein</fullName>
    </submittedName>
</protein>
<reference evidence="1" key="1">
    <citation type="submission" date="2018-02" db="EMBL/GenBank/DDBJ databases">
        <title>Rhizophora mucronata_Transcriptome.</title>
        <authorList>
            <person name="Meera S.P."/>
            <person name="Sreeshan A."/>
            <person name="Augustine A."/>
        </authorList>
    </citation>
    <scope>NUCLEOTIDE SEQUENCE</scope>
    <source>
        <tissue evidence="1">Leaf</tissue>
    </source>
</reference>
<proteinExistence type="predicted"/>
<dbReference type="AlphaFoldDB" id="A0A2P2PBP8"/>
<sequence length="66" mass="7937">MKCNTTKTSLTNRKHNSIMLTFVSPEIRIPNTAAKKMEKEKRKRKKKWNTYTQVKWPSVLNFKFHL</sequence>
<organism evidence="1">
    <name type="scientific">Rhizophora mucronata</name>
    <name type="common">Asiatic mangrove</name>
    <dbReference type="NCBI Taxonomy" id="61149"/>
    <lineage>
        <taxon>Eukaryota</taxon>
        <taxon>Viridiplantae</taxon>
        <taxon>Streptophyta</taxon>
        <taxon>Embryophyta</taxon>
        <taxon>Tracheophyta</taxon>
        <taxon>Spermatophyta</taxon>
        <taxon>Magnoliopsida</taxon>
        <taxon>eudicotyledons</taxon>
        <taxon>Gunneridae</taxon>
        <taxon>Pentapetalae</taxon>
        <taxon>rosids</taxon>
        <taxon>fabids</taxon>
        <taxon>Malpighiales</taxon>
        <taxon>Rhizophoraceae</taxon>
        <taxon>Rhizophora</taxon>
    </lineage>
</organism>
<dbReference type="EMBL" id="GGEC01071557">
    <property type="protein sequence ID" value="MBX52041.1"/>
    <property type="molecule type" value="Transcribed_RNA"/>
</dbReference>
<accession>A0A2P2PBP8</accession>